<protein>
    <submittedName>
        <fullName evidence="1">Uncharacterized protein</fullName>
    </submittedName>
</protein>
<keyword evidence="2" id="KW-1185">Reference proteome</keyword>
<evidence type="ECO:0000313" key="2">
    <source>
        <dbReference type="Proteomes" id="UP000223009"/>
    </source>
</evidence>
<reference evidence="1 2" key="1">
    <citation type="submission" date="2017-05" db="EMBL/GenBank/DDBJ databases">
        <authorList>
            <person name="Chapman J."/>
            <person name="Chang C."/>
            <person name="Suresh T."/>
            <person name="Shishido T.C."/>
            <person name="Bindert I."/>
            <person name="Shaffer C.D."/>
            <person name="Weston-Hafer K.A."/>
            <person name="Russell D.A."/>
            <person name="Pope W.H."/>
            <person name="Jacobs-Sera D."/>
            <person name="Hendrix R.W."/>
            <person name="Hatfull G.F."/>
        </authorList>
    </citation>
    <scope>NUCLEOTIDE SEQUENCE [LARGE SCALE GENOMIC DNA]</scope>
</reference>
<name>A0A222YTZ5_9CAUD</name>
<gene>
    <name evidence="1" type="ORF">SEA_MILDRED21_34</name>
</gene>
<proteinExistence type="predicted"/>
<dbReference type="EMBL" id="MF155946">
    <property type="protein sequence ID" value="ASR75442.1"/>
    <property type="molecule type" value="Genomic_DNA"/>
</dbReference>
<accession>A0A222YTZ5</accession>
<evidence type="ECO:0000313" key="1">
    <source>
        <dbReference type="EMBL" id="ASR75442.1"/>
    </source>
</evidence>
<organism evidence="1 2">
    <name type="scientific">Streptomyces phage Mildred21</name>
    <dbReference type="NCBI Taxonomy" id="2023959"/>
    <lineage>
        <taxon>Viruses</taxon>
        <taxon>Duplodnaviria</taxon>
        <taxon>Heunggongvirae</taxon>
        <taxon>Uroviricota</taxon>
        <taxon>Caudoviricetes</taxon>
        <taxon>Stanwilliamsviridae</taxon>
        <taxon>Boydwoodruffvirinae</taxon>
        <taxon>Samistivirus</taxon>
        <taxon>Samistivirus mildred21</taxon>
    </lineage>
</organism>
<sequence length="67" mass="7237">MNPETAILECMIACGWGVEEAKGVIADLKQEAVEADSAFEIEVSNLRNAVNEAKGELQRVLYNLGNA</sequence>
<dbReference type="Proteomes" id="UP000223009">
    <property type="component" value="Segment"/>
</dbReference>